<dbReference type="RefSeq" id="WP_172556598.1">
    <property type="nucleotide sequence ID" value="NZ_AP022660.1"/>
</dbReference>
<dbReference type="InterPro" id="IPR032176">
    <property type="entry name" value="DUF5009"/>
</dbReference>
<feature type="transmembrane region" description="Helical" evidence="1">
    <location>
        <begin position="337"/>
        <end position="355"/>
    </location>
</feature>
<dbReference type="PANTHER" id="PTHR31061">
    <property type="entry name" value="LD22376P"/>
    <property type="match status" value="1"/>
</dbReference>
<feature type="transmembrane region" description="Helical" evidence="1">
    <location>
        <begin position="307"/>
        <end position="325"/>
    </location>
</feature>
<feature type="transmembrane region" description="Helical" evidence="1">
    <location>
        <begin position="367"/>
        <end position="386"/>
    </location>
</feature>
<gene>
    <name evidence="3" type="ORF">BatF92_16860</name>
</gene>
<feature type="transmembrane region" description="Helical" evidence="1">
    <location>
        <begin position="284"/>
        <end position="301"/>
    </location>
</feature>
<feature type="transmembrane region" description="Helical" evidence="1">
    <location>
        <begin position="182"/>
        <end position="199"/>
    </location>
</feature>
<dbReference type="AlphaFoldDB" id="A0A679H5W1"/>
<keyword evidence="1" id="KW-0812">Transmembrane</keyword>
<keyword evidence="1" id="KW-0472">Membrane</keyword>
<sequence>MKRAISLDVFRGYAIVTMVLSGTIASGVLPGWMYHAQMGPRSNYTFDPQLYGITWVDLVFPFFLFAMGAAIPFSVGGKIEKGENLWKVIGECVLRGIRLTFFAIFIQHLYPWSTSSPQDTTSWLLSISAFVLMFPMFVRIPLQLPTWGKALVEVMGYGAGIVMLLTVPYTDGRSFDLACSDIIILVLANMALWGSLAYLFTCRNKWFRIGILPFLMAIFLGSTTERSWQQIVMNYSPCPWMFQFNFLKYLFIVIPGTIAGEYLKVWIRKRTDWDRIDSLNNRRTLWILLVSIALVVVNLYGLYTRSLLLNLFLTIVLLVILWSLLKTQKGDGCCWRNLFVAGTYLLMLGLLFEAYEGGIRKDYATYSYYFVTSGLAFFTLLAFTIMGDVYYLGKWIKPLVLAGKNPMIAYVAVNMLVMPIINLLGLTKYLDLFNENAWLGFLRGVITTSIAVSLAMIFSKLKLFWRT</sequence>
<evidence type="ECO:0000313" key="4">
    <source>
        <dbReference type="Proteomes" id="UP000500882"/>
    </source>
</evidence>
<dbReference type="PANTHER" id="PTHR31061:SF24">
    <property type="entry name" value="LD22376P"/>
    <property type="match status" value="1"/>
</dbReference>
<feature type="transmembrane region" description="Helical" evidence="1">
    <location>
        <begin position="12"/>
        <end position="33"/>
    </location>
</feature>
<dbReference type="Pfam" id="PF16401">
    <property type="entry name" value="DUF5009"/>
    <property type="match status" value="1"/>
</dbReference>
<feature type="transmembrane region" description="Helical" evidence="1">
    <location>
        <begin position="206"/>
        <end position="224"/>
    </location>
</feature>
<feature type="domain" description="DUF5009" evidence="2">
    <location>
        <begin position="3"/>
        <end position="263"/>
    </location>
</feature>
<feature type="transmembrane region" description="Helical" evidence="1">
    <location>
        <begin position="244"/>
        <end position="263"/>
    </location>
</feature>
<dbReference type="Proteomes" id="UP000500882">
    <property type="component" value="Chromosome"/>
</dbReference>
<feature type="transmembrane region" description="Helical" evidence="1">
    <location>
        <begin position="88"/>
        <end position="110"/>
    </location>
</feature>
<reference evidence="3 4" key="1">
    <citation type="submission" date="2020-02" db="EMBL/GenBank/DDBJ databases">
        <title>Whole-genome sequencing and comparative analysis of the genomes of Bacteroides thetaiotaomicron and Escherichia coli isolated from a healthy resident in Vietnam.</title>
        <authorList>
            <person name="Mohsin M."/>
            <person name="Tanaka K."/>
            <person name="Kawahara R."/>
            <person name="Kondo S."/>
            <person name="Noguchi H."/>
            <person name="Motooka D."/>
            <person name="Nakamura S."/>
            <person name="Khong D.T."/>
            <person name="Nguyen T.N."/>
            <person name="Tran H.T."/>
            <person name="Yamamoto Y."/>
        </authorList>
    </citation>
    <scope>NUCLEOTIDE SEQUENCE [LARGE SCALE GENOMIC DNA]</scope>
    <source>
        <strain evidence="3 4">F9-2</strain>
    </source>
</reference>
<evidence type="ECO:0000256" key="1">
    <source>
        <dbReference type="SAM" id="Phobius"/>
    </source>
</evidence>
<dbReference type="EMBL" id="AP022660">
    <property type="protein sequence ID" value="BCA49744.1"/>
    <property type="molecule type" value="Genomic_DNA"/>
</dbReference>
<accession>A0A679H5W1</accession>
<feature type="transmembrane region" description="Helical" evidence="1">
    <location>
        <begin position="122"/>
        <end position="138"/>
    </location>
</feature>
<feature type="transmembrane region" description="Helical" evidence="1">
    <location>
        <begin position="438"/>
        <end position="458"/>
    </location>
</feature>
<keyword evidence="1" id="KW-1133">Transmembrane helix</keyword>
<evidence type="ECO:0000259" key="2">
    <source>
        <dbReference type="Pfam" id="PF16401"/>
    </source>
</evidence>
<feature type="transmembrane region" description="Helical" evidence="1">
    <location>
        <begin position="407"/>
        <end position="426"/>
    </location>
</feature>
<feature type="transmembrane region" description="Helical" evidence="1">
    <location>
        <begin position="150"/>
        <end position="170"/>
    </location>
</feature>
<name>A0A679H5W1_BACT4</name>
<proteinExistence type="predicted"/>
<feature type="transmembrane region" description="Helical" evidence="1">
    <location>
        <begin position="53"/>
        <end position="76"/>
    </location>
</feature>
<protein>
    <submittedName>
        <fullName evidence="3">DUF5009 domain-containing protein</fullName>
    </submittedName>
</protein>
<evidence type="ECO:0000313" key="3">
    <source>
        <dbReference type="EMBL" id="BCA49744.1"/>
    </source>
</evidence>
<organism evidence="3 4">
    <name type="scientific">Bacteroides thetaiotaomicron</name>
    <dbReference type="NCBI Taxonomy" id="818"/>
    <lineage>
        <taxon>Bacteria</taxon>
        <taxon>Pseudomonadati</taxon>
        <taxon>Bacteroidota</taxon>
        <taxon>Bacteroidia</taxon>
        <taxon>Bacteroidales</taxon>
        <taxon>Bacteroidaceae</taxon>
        <taxon>Bacteroides</taxon>
    </lineage>
</organism>